<organism evidence="2 3">
    <name type="scientific">Prauserella flavalba</name>
    <dbReference type="NCBI Taxonomy" id="1477506"/>
    <lineage>
        <taxon>Bacteria</taxon>
        <taxon>Bacillati</taxon>
        <taxon>Actinomycetota</taxon>
        <taxon>Actinomycetes</taxon>
        <taxon>Pseudonocardiales</taxon>
        <taxon>Pseudonocardiaceae</taxon>
        <taxon>Prauserella</taxon>
    </lineage>
</organism>
<dbReference type="Gene3D" id="3.90.79.10">
    <property type="entry name" value="Nucleoside Triphosphate Pyrophosphohydrolase"/>
    <property type="match status" value="1"/>
</dbReference>
<dbReference type="Pfam" id="PF00293">
    <property type="entry name" value="NUDIX"/>
    <property type="match status" value="1"/>
</dbReference>
<comment type="caution">
    <text evidence="2">The sequence shown here is derived from an EMBL/GenBank/DDBJ whole genome shotgun (WGS) entry which is preliminary data.</text>
</comment>
<dbReference type="EMBL" id="MASU01000004">
    <property type="protein sequence ID" value="PXY37244.1"/>
    <property type="molecule type" value="Genomic_DNA"/>
</dbReference>
<feature type="domain" description="Nudix hydrolase" evidence="1">
    <location>
        <begin position="12"/>
        <end position="117"/>
    </location>
</feature>
<dbReference type="Proteomes" id="UP000247892">
    <property type="component" value="Unassembled WGS sequence"/>
</dbReference>
<protein>
    <submittedName>
        <fullName evidence="2">ADP-ribose pyrophosphatase</fullName>
    </submittedName>
</protein>
<evidence type="ECO:0000313" key="3">
    <source>
        <dbReference type="Proteomes" id="UP000247892"/>
    </source>
</evidence>
<dbReference type="AlphaFoldDB" id="A0A318LRB1"/>
<dbReference type="InterPro" id="IPR000086">
    <property type="entry name" value="NUDIX_hydrolase_dom"/>
</dbReference>
<keyword evidence="3" id="KW-1185">Reference proteome</keyword>
<proteinExistence type="predicted"/>
<dbReference type="SUPFAM" id="SSF55811">
    <property type="entry name" value="Nudix"/>
    <property type="match status" value="1"/>
</dbReference>
<sequence length="145" mass="16030">MSEPGSPIATPHVVVYALIGRDERLLLVEHPDHTTLPGGPVRTGEPVEQALRRALRDQLRATAAAVDFCAVVERDTTQPGHPATSELVFLFDVTLTERDRLDESAPRPHRWAGERELSTLEPTAVRDALIAGTLWAENPWQAWTP</sequence>
<accession>A0A318LRB1</accession>
<dbReference type="OrthoDB" id="9804442at2"/>
<dbReference type="InterPro" id="IPR015797">
    <property type="entry name" value="NUDIX_hydrolase-like_dom_sf"/>
</dbReference>
<evidence type="ECO:0000259" key="1">
    <source>
        <dbReference type="Pfam" id="PF00293"/>
    </source>
</evidence>
<dbReference type="RefSeq" id="WP_110335297.1">
    <property type="nucleotide sequence ID" value="NZ_MASU01000004.1"/>
</dbReference>
<name>A0A318LRB1_9PSEU</name>
<gene>
    <name evidence="2" type="ORF">BA062_07060</name>
</gene>
<evidence type="ECO:0000313" key="2">
    <source>
        <dbReference type="EMBL" id="PXY37244.1"/>
    </source>
</evidence>
<reference evidence="2 3" key="1">
    <citation type="submission" date="2016-07" db="EMBL/GenBank/DDBJ databases">
        <title>Draft genome sequence of Prauserella sp. YIM 121212, isolated from alkaline soil.</title>
        <authorList>
            <person name="Ruckert C."/>
            <person name="Albersmeier A."/>
            <person name="Jiang C.-L."/>
            <person name="Jiang Y."/>
            <person name="Kalinowski J."/>
            <person name="Schneider O."/>
            <person name="Winkler A."/>
            <person name="Zotchev S.B."/>
        </authorList>
    </citation>
    <scope>NUCLEOTIDE SEQUENCE [LARGE SCALE GENOMIC DNA]</scope>
    <source>
        <strain evidence="2 3">YIM 121212</strain>
    </source>
</reference>